<protein>
    <submittedName>
        <fullName evidence="1">Uncharacterized protein</fullName>
    </submittedName>
</protein>
<gene>
    <name evidence="1" type="ORF">DH2020_047112</name>
</gene>
<comment type="caution">
    <text evidence="1">The sequence shown here is derived from an EMBL/GenBank/DDBJ whole genome shotgun (WGS) entry which is preliminary data.</text>
</comment>
<accession>A0ABR0U9I0</accession>
<sequence>MSCFQIPMDICHQLDTLIANFWWGQKGEERKIHWLQWRKLCKPKEKGGLGFREISVFNKAMLAKQGWRLLQDDGSLLTQTLKAKYYPNGNFLTASIGYKPSFTWRSIVAGREIIQKGTRWLIGNGAKIRIWKDPWLPNFCDFRPVSSYGDWPDNMTVRDLFCEDQQTRNEEIITRIFTPEEANEILSIPLRNSVCEDRISWHYTAFGQYSVKSGYKLAP</sequence>
<dbReference type="PANTHER" id="PTHR33116:SF86">
    <property type="entry name" value="REVERSE TRANSCRIPTASE DOMAIN-CONTAINING PROTEIN"/>
    <property type="match status" value="1"/>
</dbReference>
<evidence type="ECO:0000313" key="1">
    <source>
        <dbReference type="EMBL" id="KAK6119136.1"/>
    </source>
</evidence>
<name>A0ABR0U9I0_REHGL</name>
<dbReference type="EMBL" id="JABTTQ020003249">
    <property type="protein sequence ID" value="KAK6119136.1"/>
    <property type="molecule type" value="Genomic_DNA"/>
</dbReference>
<reference evidence="1 2" key="1">
    <citation type="journal article" date="2021" name="Comput. Struct. Biotechnol. J.">
        <title>De novo genome assembly of the potent medicinal plant Rehmannia glutinosa using nanopore technology.</title>
        <authorList>
            <person name="Ma L."/>
            <person name="Dong C."/>
            <person name="Song C."/>
            <person name="Wang X."/>
            <person name="Zheng X."/>
            <person name="Niu Y."/>
            <person name="Chen S."/>
            <person name="Feng W."/>
        </authorList>
    </citation>
    <scope>NUCLEOTIDE SEQUENCE [LARGE SCALE GENOMIC DNA]</scope>
    <source>
        <strain evidence="1">DH-2019</strain>
    </source>
</reference>
<evidence type="ECO:0000313" key="2">
    <source>
        <dbReference type="Proteomes" id="UP001318860"/>
    </source>
</evidence>
<organism evidence="1 2">
    <name type="scientific">Rehmannia glutinosa</name>
    <name type="common">Chinese foxglove</name>
    <dbReference type="NCBI Taxonomy" id="99300"/>
    <lineage>
        <taxon>Eukaryota</taxon>
        <taxon>Viridiplantae</taxon>
        <taxon>Streptophyta</taxon>
        <taxon>Embryophyta</taxon>
        <taxon>Tracheophyta</taxon>
        <taxon>Spermatophyta</taxon>
        <taxon>Magnoliopsida</taxon>
        <taxon>eudicotyledons</taxon>
        <taxon>Gunneridae</taxon>
        <taxon>Pentapetalae</taxon>
        <taxon>asterids</taxon>
        <taxon>lamiids</taxon>
        <taxon>Lamiales</taxon>
        <taxon>Orobanchaceae</taxon>
        <taxon>Rehmannieae</taxon>
        <taxon>Rehmannia</taxon>
    </lineage>
</organism>
<dbReference type="Proteomes" id="UP001318860">
    <property type="component" value="Unassembled WGS sequence"/>
</dbReference>
<dbReference type="PANTHER" id="PTHR33116">
    <property type="entry name" value="REVERSE TRANSCRIPTASE ZINC-BINDING DOMAIN-CONTAINING PROTEIN-RELATED-RELATED"/>
    <property type="match status" value="1"/>
</dbReference>
<proteinExistence type="predicted"/>
<keyword evidence="2" id="KW-1185">Reference proteome</keyword>